<dbReference type="RefSeq" id="WP_024266768.1">
    <property type="nucleotide sequence ID" value="NC_023035.1"/>
</dbReference>
<keyword evidence="2" id="KW-1185">Reference proteome</keyword>
<dbReference type="KEGG" id="slr:L21SP2_0404"/>
<sequence>MELTTKIIPDAFKKNIPQGMRLLWKQDIEVLLVESVYCPNGHNLLVDSVRIHDEPSIKLKIQVGGQEGLVFLDSIWGSHSNLFTFLGTGLSPDAKTEAYCPYCDAHLNVKRSCSNPACDSPDQIVLYLPGRKNEIQICPRVSCPHHELIIEEIEEPVLQELSDINYFGAGQEDVFGGI</sequence>
<accession>V5WF80</accession>
<dbReference type="AlphaFoldDB" id="V5WF80"/>
<dbReference type="EMBL" id="CP006939">
    <property type="protein sequence ID" value="AHC13836.1"/>
    <property type="molecule type" value="Genomic_DNA"/>
</dbReference>
<dbReference type="eggNOG" id="ENOG5033N5D">
    <property type="taxonomic scope" value="Bacteria"/>
</dbReference>
<reference evidence="1 2" key="1">
    <citation type="journal article" date="2015" name="Stand. Genomic Sci.">
        <title>Complete genome sequence and description of Salinispira pacifica gen. nov., sp. nov., a novel spirochaete isolated form a hypersaline microbial mat.</title>
        <authorList>
            <person name="Ben Hania W."/>
            <person name="Joseph M."/>
            <person name="Schumann P."/>
            <person name="Bunk B."/>
            <person name="Fiebig A."/>
            <person name="Sproer C."/>
            <person name="Klenk H.P."/>
            <person name="Fardeau M.L."/>
            <person name="Spring S."/>
        </authorList>
    </citation>
    <scope>NUCLEOTIDE SEQUENCE [LARGE SCALE GENOMIC DNA]</scope>
    <source>
        <strain evidence="1 2">L21-RPul-D2</strain>
    </source>
</reference>
<proteinExistence type="predicted"/>
<dbReference type="STRING" id="1307761.L21SP2_0404"/>
<gene>
    <name evidence="1" type="ORF">L21SP2_0404</name>
</gene>
<organism evidence="1 2">
    <name type="scientific">Salinispira pacifica</name>
    <dbReference type="NCBI Taxonomy" id="1307761"/>
    <lineage>
        <taxon>Bacteria</taxon>
        <taxon>Pseudomonadati</taxon>
        <taxon>Spirochaetota</taxon>
        <taxon>Spirochaetia</taxon>
        <taxon>Spirochaetales</taxon>
        <taxon>Spirochaetaceae</taxon>
        <taxon>Salinispira</taxon>
    </lineage>
</organism>
<evidence type="ECO:0000313" key="2">
    <source>
        <dbReference type="Proteomes" id="UP000018680"/>
    </source>
</evidence>
<dbReference type="OrthoDB" id="369387at2"/>
<dbReference type="Proteomes" id="UP000018680">
    <property type="component" value="Chromosome"/>
</dbReference>
<dbReference type="HOGENOM" id="CLU_1509545_0_0_12"/>
<name>V5WF80_9SPIO</name>
<evidence type="ECO:0000313" key="1">
    <source>
        <dbReference type="EMBL" id="AHC13836.1"/>
    </source>
</evidence>
<protein>
    <submittedName>
        <fullName evidence="1">Uncharacterized protein</fullName>
    </submittedName>
</protein>